<dbReference type="CDD" id="cd17393">
    <property type="entry name" value="MFS_MosC_like"/>
    <property type="match status" value="1"/>
</dbReference>
<sequence length="417" mass="43259">MSDRGTERAGRPSRAPHGARAWRNAVFAVFFLSGLSMASWVARIPAVRDFTDLSTQGVGLVILSMSIGSIVGLVVAPLVLARWGTRIGETAMLGTVSVGLVLIGLGGSVVPSVPLVVIGLVLFGFGNGAVDVMMNVDGAMAEKEIGKTLMPLMHAFFSFGTVAGAGLAVVASAIDLAVIWHLGAVAVLIAVAVGIAVRFVPRDSSDSVAQQRADASAPRRPWRERVRESLSVWADPGLLLIGAIMLSMSFAEGSANDWIALAAVDGHGYDQTTGAMVFTVFTISMTVARVLGGPVLDRFGRVAVLRVLSATGVVGLGLFIFGTEPWMIVIGTALWAVGCSLGFPVGMSAAADHPHRSAARVSAVAIIGYCAFLAGPPLLGFLGEHYGLLNALLVLMGLMVVAGLLAPAAREHSRRLG</sequence>
<feature type="transmembrane region" description="Helical" evidence="5">
    <location>
        <begin position="180"/>
        <end position="200"/>
    </location>
</feature>
<keyword evidence="2 5" id="KW-0812">Transmembrane</keyword>
<organism evidence="7">
    <name type="scientific">Agromyces sp. G08B096</name>
    <dbReference type="NCBI Taxonomy" id="3156399"/>
    <lineage>
        <taxon>Bacteria</taxon>
        <taxon>Bacillati</taxon>
        <taxon>Actinomycetota</taxon>
        <taxon>Actinomycetes</taxon>
        <taxon>Micrococcales</taxon>
        <taxon>Microbacteriaceae</taxon>
        <taxon>Agromyces</taxon>
    </lineage>
</organism>
<feature type="transmembrane region" description="Helical" evidence="5">
    <location>
        <begin position="91"/>
        <end position="109"/>
    </location>
</feature>
<evidence type="ECO:0000256" key="3">
    <source>
        <dbReference type="ARBA" id="ARBA00022989"/>
    </source>
</evidence>
<feature type="transmembrane region" description="Helical" evidence="5">
    <location>
        <begin position="303"/>
        <end position="321"/>
    </location>
</feature>
<dbReference type="Pfam" id="PF07690">
    <property type="entry name" value="MFS_1"/>
    <property type="match status" value="1"/>
</dbReference>
<evidence type="ECO:0000256" key="2">
    <source>
        <dbReference type="ARBA" id="ARBA00022692"/>
    </source>
</evidence>
<dbReference type="Gene3D" id="1.20.1250.20">
    <property type="entry name" value="MFS general substrate transporter like domains"/>
    <property type="match status" value="2"/>
</dbReference>
<evidence type="ECO:0000256" key="1">
    <source>
        <dbReference type="ARBA" id="ARBA00004651"/>
    </source>
</evidence>
<dbReference type="EMBL" id="CP158374">
    <property type="protein sequence ID" value="XBX82195.1"/>
    <property type="molecule type" value="Genomic_DNA"/>
</dbReference>
<feature type="transmembrane region" description="Helical" evidence="5">
    <location>
        <begin position="57"/>
        <end position="79"/>
    </location>
</feature>
<dbReference type="InterPro" id="IPR051788">
    <property type="entry name" value="MFS_Transporter"/>
</dbReference>
<dbReference type="PANTHER" id="PTHR23514">
    <property type="entry name" value="BYPASS OF STOP CODON PROTEIN 6"/>
    <property type="match status" value="1"/>
</dbReference>
<dbReference type="GO" id="GO:0022857">
    <property type="term" value="F:transmembrane transporter activity"/>
    <property type="evidence" value="ECO:0007669"/>
    <property type="project" value="InterPro"/>
</dbReference>
<dbReference type="InterPro" id="IPR036259">
    <property type="entry name" value="MFS_trans_sf"/>
</dbReference>
<feature type="transmembrane region" description="Helical" evidence="5">
    <location>
        <begin position="21"/>
        <end position="42"/>
    </location>
</feature>
<dbReference type="SUPFAM" id="SSF103473">
    <property type="entry name" value="MFS general substrate transporter"/>
    <property type="match status" value="1"/>
</dbReference>
<dbReference type="PANTHER" id="PTHR23514:SF13">
    <property type="entry name" value="INNER MEMBRANE PROTEIN YBJJ"/>
    <property type="match status" value="1"/>
</dbReference>
<feature type="transmembrane region" description="Helical" evidence="5">
    <location>
        <begin position="155"/>
        <end position="174"/>
    </location>
</feature>
<feature type="transmembrane region" description="Helical" evidence="5">
    <location>
        <begin position="230"/>
        <end position="251"/>
    </location>
</feature>
<feature type="transmembrane region" description="Helical" evidence="5">
    <location>
        <begin position="327"/>
        <end position="349"/>
    </location>
</feature>
<proteinExistence type="predicted"/>
<evidence type="ECO:0000256" key="5">
    <source>
        <dbReference type="SAM" id="Phobius"/>
    </source>
</evidence>
<protein>
    <submittedName>
        <fullName evidence="7">MFS transporter</fullName>
    </submittedName>
</protein>
<dbReference type="AlphaFoldDB" id="A0AAU7W626"/>
<dbReference type="PROSITE" id="PS50850">
    <property type="entry name" value="MFS"/>
    <property type="match status" value="1"/>
</dbReference>
<evidence type="ECO:0000256" key="4">
    <source>
        <dbReference type="ARBA" id="ARBA00023136"/>
    </source>
</evidence>
<name>A0AAU7W626_9MICO</name>
<feature type="domain" description="Major facilitator superfamily (MFS) profile" evidence="6">
    <location>
        <begin position="22"/>
        <end position="414"/>
    </location>
</feature>
<dbReference type="GO" id="GO:0005886">
    <property type="term" value="C:plasma membrane"/>
    <property type="evidence" value="ECO:0007669"/>
    <property type="project" value="UniProtKB-SubCell"/>
</dbReference>
<feature type="transmembrane region" description="Helical" evidence="5">
    <location>
        <begin position="361"/>
        <end position="382"/>
    </location>
</feature>
<gene>
    <name evidence="7" type="ORF">ABIQ69_16530</name>
</gene>
<feature type="transmembrane region" description="Helical" evidence="5">
    <location>
        <begin position="388"/>
        <end position="409"/>
    </location>
</feature>
<accession>A0AAU7W626</accession>
<comment type="subcellular location">
    <subcellularLocation>
        <location evidence="1">Cell membrane</location>
        <topology evidence="1">Multi-pass membrane protein</topology>
    </subcellularLocation>
</comment>
<dbReference type="InterPro" id="IPR011701">
    <property type="entry name" value="MFS"/>
</dbReference>
<evidence type="ECO:0000313" key="7">
    <source>
        <dbReference type="EMBL" id="XBX82195.1"/>
    </source>
</evidence>
<feature type="transmembrane region" description="Helical" evidence="5">
    <location>
        <begin position="115"/>
        <end position="134"/>
    </location>
</feature>
<keyword evidence="4 5" id="KW-0472">Membrane</keyword>
<reference evidence="7" key="1">
    <citation type="submission" date="2024-05" db="EMBL/GenBank/DDBJ databases">
        <authorList>
            <person name="Yu L."/>
        </authorList>
    </citation>
    <scope>NUCLEOTIDE SEQUENCE</scope>
    <source>
        <strain evidence="7">G08B096</strain>
    </source>
</reference>
<dbReference type="InterPro" id="IPR020846">
    <property type="entry name" value="MFS_dom"/>
</dbReference>
<dbReference type="RefSeq" id="WP_350348216.1">
    <property type="nucleotide sequence ID" value="NZ_CP158374.1"/>
</dbReference>
<feature type="transmembrane region" description="Helical" evidence="5">
    <location>
        <begin position="271"/>
        <end position="291"/>
    </location>
</feature>
<keyword evidence="3 5" id="KW-1133">Transmembrane helix</keyword>
<evidence type="ECO:0000259" key="6">
    <source>
        <dbReference type="PROSITE" id="PS50850"/>
    </source>
</evidence>